<accession>A0A397EMA1</accession>
<evidence type="ECO:0000313" key="2">
    <source>
        <dbReference type="EMBL" id="RHY83354.1"/>
    </source>
</evidence>
<name>A0A397EMA1_APHAT</name>
<dbReference type="Proteomes" id="UP000266196">
    <property type="component" value="Unassembled WGS sequence"/>
</dbReference>
<protein>
    <submittedName>
        <fullName evidence="2">Uncharacterized protein</fullName>
    </submittedName>
</protein>
<proteinExistence type="predicted"/>
<gene>
    <name evidence="2" type="ORF">DYB31_004228</name>
</gene>
<dbReference type="AlphaFoldDB" id="A0A397EMA1"/>
<evidence type="ECO:0000313" key="3">
    <source>
        <dbReference type="Proteomes" id="UP000266196"/>
    </source>
</evidence>
<evidence type="ECO:0000256" key="1">
    <source>
        <dbReference type="SAM" id="MobiDB-lite"/>
    </source>
</evidence>
<dbReference type="EMBL" id="QUTE01021681">
    <property type="protein sequence ID" value="RHY83354.1"/>
    <property type="molecule type" value="Genomic_DNA"/>
</dbReference>
<comment type="caution">
    <text evidence="2">The sequence shown here is derived from an EMBL/GenBank/DDBJ whole genome shotgun (WGS) entry which is preliminary data.</text>
</comment>
<sequence>MAAIMTTNGAVPLIVSRPPATAVAQATGTVTTTKTAAPTKTTRATPHWDQTPSAALPPTATNATLSDAAQYDSRSLGTNDYTLVVYLQDVYHISDLHFTLFSVGRGLHMDRHKKFSITPQESTLATCDGKFTTTYDEDTGFFSQFDKLHKTVEIRESTTLTDSHLASVSLSSLPDCIEHDVQVWPGARPSIPDTQLREFLPQHWYELTKMYHDF</sequence>
<reference evidence="2 3" key="1">
    <citation type="submission" date="2018-08" db="EMBL/GenBank/DDBJ databases">
        <title>Aphanomyces genome sequencing and annotation.</title>
        <authorList>
            <person name="Minardi D."/>
            <person name="Oidtmann B."/>
            <person name="Van Der Giezen M."/>
            <person name="Studholme D.J."/>
        </authorList>
    </citation>
    <scope>NUCLEOTIDE SEQUENCE [LARGE SCALE GENOMIC DNA]</scope>
    <source>
        <strain evidence="2 3">197901</strain>
    </source>
</reference>
<organism evidence="2 3">
    <name type="scientific">Aphanomyces astaci</name>
    <name type="common">Crayfish plague agent</name>
    <dbReference type="NCBI Taxonomy" id="112090"/>
    <lineage>
        <taxon>Eukaryota</taxon>
        <taxon>Sar</taxon>
        <taxon>Stramenopiles</taxon>
        <taxon>Oomycota</taxon>
        <taxon>Saprolegniomycetes</taxon>
        <taxon>Saprolegniales</taxon>
        <taxon>Verrucalvaceae</taxon>
        <taxon>Aphanomyces</taxon>
    </lineage>
</organism>
<feature type="region of interest" description="Disordered" evidence="1">
    <location>
        <begin position="26"/>
        <end position="59"/>
    </location>
</feature>
<dbReference type="VEuPathDB" id="FungiDB:H257_10437"/>